<comment type="subcellular location">
    <subcellularLocation>
        <location evidence="1">Nucleus</location>
    </subcellularLocation>
</comment>
<gene>
    <name evidence="12" type="ORF">GOCE00092_LOCUS28401</name>
</gene>
<dbReference type="InterPro" id="IPR008906">
    <property type="entry name" value="HATC_C_dom"/>
</dbReference>
<dbReference type="GO" id="GO:0005634">
    <property type="term" value="C:nucleus"/>
    <property type="evidence" value="ECO:0007669"/>
    <property type="project" value="UniProtKB-SubCell"/>
</dbReference>
<dbReference type="InterPro" id="IPR052035">
    <property type="entry name" value="ZnF_BED_domain_contain"/>
</dbReference>
<dbReference type="Pfam" id="PF05699">
    <property type="entry name" value="Dimer_Tnp_hAT"/>
    <property type="match status" value="1"/>
</dbReference>
<keyword evidence="5" id="KW-0805">Transcription regulation</keyword>
<dbReference type="SUPFAM" id="SSF53098">
    <property type="entry name" value="Ribonuclease H-like"/>
    <property type="match status" value="1"/>
</dbReference>
<evidence type="ECO:0000259" key="11">
    <source>
        <dbReference type="Pfam" id="PF05699"/>
    </source>
</evidence>
<evidence type="ECO:0000256" key="9">
    <source>
        <dbReference type="SAM" id="MobiDB-lite"/>
    </source>
</evidence>
<evidence type="ECO:0000256" key="7">
    <source>
        <dbReference type="ARBA" id="ARBA00023163"/>
    </source>
</evidence>
<dbReference type="InterPro" id="IPR003656">
    <property type="entry name" value="Znf_BED"/>
</dbReference>
<dbReference type="GO" id="GO:0046983">
    <property type="term" value="F:protein dimerization activity"/>
    <property type="evidence" value="ECO:0007669"/>
    <property type="project" value="InterPro"/>
</dbReference>
<organism evidence="12">
    <name type="scientific">Grammatophora oceanica</name>
    <dbReference type="NCBI Taxonomy" id="210454"/>
    <lineage>
        <taxon>Eukaryota</taxon>
        <taxon>Sar</taxon>
        <taxon>Stramenopiles</taxon>
        <taxon>Ochrophyta</taxon>
        <taxon>Bacillariophyta</taxon>
        <taxon>Fragilariophyceae</taxon>
        <taxon>Fragilariophycidae</taxon>
        <taxon>Rhabdonematales</taxon>
        <taxon>Grammatophoraceae</taxon>
        <taxon>Grammatophora</taxon>
    </lineage>
</organism>
<feature type="region of interest" description="Disordered" evidence="9">
    <location>
        <begin position="1"/>
        <end position="25"/>
    </location>
</feature>
<name>A0A7S1VWA5_9STRA</name>
<evidence type="ECO:0008006" key="13">
    <source>
        <dbReference type="Google" id="ProtNLM"/>
    </source>
</evidence>
<evidence type="ECO:0000256" key="5">
    <source>
        <dbReference type="ARBA" id="ARBA00023015"/>
    </source>
</evidence>
<evidence type="ECO:0000256" key="2">
    <source>
        <dbReference type="ARBA" id="ARBA00022723"/>
    </source>
</evidence>
<keyword evidence="4" id="KW-0862">Zinc</keyword>
<evidence type="ECO:0000256" key="3">
    <source>
        <dbReference type="ARBA" id="ARBA00022771"/>
    </source>
</evidence>
<protein>
    <recommendedName>
        <fullName evidence="13">BED-type domain-containing protein</fullName>
    </recommendedName>
</protein>
<dbReference type="SMART" id="SM00614">
    <property type="entry name" value="ZnF_BED"/>
    <property type="match status" value="1"/>
</dbReference>
<dbReference type="InterPro" id="IPR012337">
    <property type="entry name" value="RNaseH-like_sf"/>
</dbReference>
<dbReference type="PANTHER" id="PTHR46481:SF10">
    <property type="entry name" value="ZINC FINGER BED DOMAIN-CONTAINING PROTEIN 39"/>
    <property type="match status" value="1"/>
</dbReference>
<dbReference type="PANTHER" id="PTHR46481">
    <property type="entry name" value="ZINC FINGER BED DOMAIN-CONTAINING PROTEIN 4"/>
    <property type="match status" value="1"/>
</dbReference>
<evidence type="ECO:0000259" key="10">
    <source>
        <dbReference type="Pfam" id="PF02892"/>
    </source>
</evidence>
<dbReference type="GO" id="GO:0003677">
    <property type="term" value="F:DNA binding"/>
    <property type="evidence" value="ECO:0007669"/>
    <property type="project" value="UniProtKB-KW"/>
</dbReference>
<evidence type="ECO:0000256" key="8">
    <source>
        <dbReference type="ARBA" id="ARBA00023242"/>
    </source>
</evidence>
<feature type="domain" description="HAT C-terminal dimerisation" evidence="11">
    <location>
        <begin position="540"/>
        <end position="614"/>
    </location>
</feature>
<keyword evidence="7" id="KW-0804">Transcription</keyword>
<dbReference type="Pfam" id="PF02892">
    <property type="entry name" value="zf-BED"/>
    <property type="match status" value="1"/>
</dbReference>
<dbReference type="AlphaFoldDB" id="A0A7S1VWA5"/>
<evidence type="ECO:0000256" key="6">
    <source>
        <dbReference type="ARBA" id="ARBA00023125"/>
    </source>
</evidence>
<keyword evidence="8" id="KW-0539">Nucleus</keyword>
<proteinExistence type="predicted"/>
<sequence>MDPSTEQHNSIPTSSSGGGSSAFGSAASASAASTSASVTTANTANANSAASASVGTAALPHRQWKLVSPVGKKAQCWEIYQLYCSQTHPEKNGKARCEICGKDYSYLKGTGGLSNHYDNHIKKGETSKEVAEAHHHANNKKRKFIDRLGGGAFFKKKEEDIATTNEEFFHSTVAWVVDENLPFHVVEKKAFRRMIETANSNLPVFSKKNIRDEVERLVGVCHDAVKHELKGKFFSLTTDHWTTTSNNASCNEAYSCLTAHYIEDGVMKHAVLTFEVFKASATRERLGKDFCNKFDEYGFDLNYVVAVTTDAVTGNVNDFGRYLNDKGVIHLYCVDQNLQLTVNLAFEQKTTLDLVEKTILEPLALAQRSLEAEKNVTVSLIPYALWKTRSTLHKSVNDANLSGSARCLAKVLLRDFVERRYGDGMQVFYPDVVTGTDNRYISLHPIVLAATAVDPRFKRLRPFVPAAEDQAVWDYVKELMITWATGNMDKTAHATTDDAADDCADDVEADFFGDFLMANAYQHDHGDHNIDDPEAMCEAELVRYKRLHPIGWKEDPLQYWYHHRKEYPILYAVASQLLSIQATRAPSERLWSVAAKILNKERDRLHSEVVGNLANLMFLKENGHLLKEHYATLRGKEIILPNVYTDPREIEEALAALELDED</sequence>
<keyword evidence="3" id="KW-0863">Zinc-finger</keyword>
<dbReference type="GO" id="GO:0008270">
    <property type="term" value="F:zinc ion binding"/>
    <property type="evidence" value="ECO:0007669"/>
    <property type="project" value="UniProtKB-KW"/>
</dbReference>
<dbReference type="EMBL" id="HBGK01053872">
    <property type="protein sequence ID" value="CAD9312820.1"/>
    <property type="molecule type" value="Transcribed_RNA"/>
</dbReference>
<evidence type="ECO:0000313" key="12">
    <source>
        <dbReference type="EMBL" id="CAD9312820.1"/>
    </source>
</evidence>
<reference evidence="12" key="1">
    <citation type="submission" date="2021-01" db="EMBL/GenBank/DDBJ databases">
        <authorList>
            <person name="Corre E."/>
            <person name="Pelletier E."/>
            <person name="Niang G."/>
            <person name="Scheremetjew M."/>
            <person name="Finn R."/>
            <person name="Kale V."/>
            <person name="Holt S."/>
            <person name="Cochrane G."/>
            <person name="Meng A."/>
            <person name="Brown T."/>
            <person name="Cohen L."/>
        </authorList>
    </citation>
    <scope>NUCLEOTIDE SEQUENCE</scope>
    <source>
        <strain evidence="12">CCMP 410</strain>
    </source>
</reference>
<evidence type="ECO:0000256" key="1">
    <source>
        <dbReference type="ARBA" id="ARBA00004123"/>
    </source>
</evidence>
<keyword evidence="6" id="KW-0238">DNA-binding</keyword>
<feature type="compositionally biased region" description="Polar residues" evidence="9">
    <location>
        <begin position="1"/>
        <end position="12"/>
    </location>
</feature>
<feature type="domain" description="BED-type" evidence="10">
    <location>
        <begin position="87"/>
        <end position="116"/>
    </location>
</feature>
<keyword evidence="2" id="KW-0479">Metal-binding</keyword>
<evidence type="ECO:0000256" key="4">
    <source>
        <dbReference type="ARBA" id="ARBA00022833"/>
    </source>
</evidence>
<accession>A0A7S1VWA5</accession>